<evidence type="ECO:0000256" key="2">
    <source>
        <dbReference type="SAM" id="Phobius"/>
    </source>
</evidence>
<evidence type="ECO:0000313" key="4">
    <source>
        <dbReference type="Proteomes" id="UP000054805"/>
    </source>
</evidence>
<protein>
    <submittedName>
        <fullName evidence="3">Uncharacterized protein</fullName>
    </submittedName>
</protein>
<keyword evidence="4" id="KW-1185">Reference proteome</keyword>
<feature type="transmembrane region" description="Helical" evidence="2">
    <location>
        <begin position="290"/>
        <end position="323"/>
    </location>
</feature>
<evidence type="ECO:0000313" key="3">
    <source>
        <dbReference type="EMBL" id="KRZ21855.1"/>
    </source>
</evidence>
<sequence>MRHDVAPVQQQQQQQQQHQQQQYARGRVKKVTFGTENEAIVETFVYDQAPTCDKGDPYELRHNDEPSLILVTAVESKSPLYIAPPVATHQPDSPESQSLTGHSSLLTTSPKRTMAQEKDNPFRPDGQLCHEVDPIVKKYTSRPFPESNVVSAQPVGILPPDEGVDGGGGRRSSPDELNKADKLSPIKLNMLNGEQVQTLQAQHKSLASPKAGTLELVHVEPRKKRCVFVFFHKKNSFNRLLITESDNVTLPRFGFQLFKSKNHILSFCLSTSIARQLIFTLFDYTVYFCLIYYFSSVCLFVCLFVCLVSTSIAFHFISFYFIMTVNFKISISKTITVIHVRHYLFKKKDVQILKLNSIYFMNKNFNIMHNFNINYNRLFLKNILHMTGLINNVIARTKKNCGKMKNFF</sequence>
<feature type="compositionally biased region" description="Low complexity" evidence="1">
    <location>
        <begin position="96"/>
        <end position="109"/>
    </location>
</feature>
<feature type="compositionally biased region" description="Low complexity" evidence="1">
    <location>
        <begin position="9"/>
        <end position="22"/>
    </location>
</feature>
<feature type="region of interest" description="Disordered" evidence="1">
    <location>
        <begin position="1"/>
        <end position="27"/>
    </location>
</feature>
<proteinExistence type="predicted"/>
<feature type="transmembrane region" description="Helical" evidence="2">
    <location>
        <begin position="264"/>
        <end position="284"/>
    </location>
</feature>
<accession>A0A0V1IGF6</accession>
<dbReference type="AlphaFoldDB" id="A0A0V1IGF6"/>
<feature type="region of interest" description="Disordered" evidence="1">
    <location>
        <begin position="85"/>
        <end position="129"/>
    </location>
</feature>
<dbReference type="Proteomes" id="UP000054805">
    <property type="component" value="Unassembled WGS sequence"/>
</dbReference>
<feature type="region of interest" description="Disordered" evidence="1">
    <location>
        <begin position="150"/>
        <end position="178"/>
    </location>
</feature>
<organism evidence="3 4">
    <name type="scientific">Trichinella pseudospiralis</name>
    <name type="common">Parasitic roundworm</name>
    <dbReference type="NCBI Taxonomy" id="6337"/>
    <lineage>
        <taxon>Eukaryota</taxon>
        <taxon>Metazoa</taxon>
        <taxon>Ecdysozoa</taxon>
        <taxon>Nematoda</taxon>
        <taxon>Enoplea</taxon>
        <taxon>Dorylaimia</taxon>
        <taxon>Trichinellida</taxon>
        <taxon>Trichinellidae</taxon>
        <taxon>Trichinella</taxon>
    </lineage>
</organism>
<evidence type="ECO:0000256" key="1">
    <source>
        <dbReference type="SAM" id="MobiDB-lite"/>
    </source>
</evidence>
<keyword evidence="2" id="KW-0812">Transmembrane</keyword>
<keyword evidence="2" id="KW-0472">Membrane</keyword>
<keyword evidence="2" id="KW-1133">Transmembrane helix</keyword>
<reference evidence="3 4" key="1">
    <citation type="submission" date="2015-01" db="EMBL/GenBank/DDBJ databases">
        <title>Evolution of Trichinella species and genotypes.</title>
        <authorList>
            <person name="Korhonen P.K."/>
            <person name="Edoardo P."/>
            <person name="Giuseppe L.R."/>
            <person name="Gasser R.B."/>
        </authorList>
    </citation>
    <scope>NUCLEOTIDE SEQUENCE [LARGE SCALE GENOMIC DNA]</scope>
    <source>
        <strain evidence="3">ISS588</strain>
    </source>
</reference>
<dbReference type="EMBL" id="JYDS01000191">
    <property type="protein sequence ID" value="KRZ21855.1"/>
    <property type="molecule type" value="Genomic_DNA"/>
</dbReference>
<name>A0A0V1IGF6_TRIPS</name>
<comment type="caution">
    <text evidence="3">The sequence shown here is derived from an EMBL/GenBank/DDBJ whole genome shotgun (WGS) entry which is preliminary data.</text>
</comment>
<feature type="compositionally biased region" description="Basic and acidic residues" evidence="1">
    <location>
        <begin position="114"/>
        <end position="129"/>
    </location>
</feature>
<gene>
    <name evidence="3" type="ORF">T4B_3941</name>
</gene>